<keyword evidence="1" id="KW-0732">Signal</keyword>
<reference evidence="2 3" key="1">
    <citation type="journal article" date="2012" name="Nature">
        <title>Repeated polyploidization of Gossypium genomes and the evolution of spinnable cotton fibres.</title>
        <authorList>
            <person name="Paterson A.H."/>
            <person name="Wendel J.F."/>
            <person name="Gundlach H."/>
            <person name="Guo H."/>
            <person name="Jenkins J."/>
            <person name="Jin D."/>
            <person name="Llewellyn D."/>
            <person name="Showmaker K.C."/>
            <person name="Shu S."/>
            <person name="Udall J."/>
            <person name="Yoo M.J."/>
            <person name="Byers R."/>
            <person name="Chen W."/>
            <person name="Doron-Faigenboim A."/>
            <person name="Duke M.V."/>
            <person name="Gong L."/>
            <person name="Grimwood J."/>
            <person name="Grover C."/>
            <person name="Grupp K."/>
            <person name="Hu G."/>
            <person name="Lee T.H."/>
            <person name="Li J."/>
            <person name="Lin L."/>
            <person name="Liu T."/>
            <person name="Marler B.S."/>
            <person name="Page J.T."/>
            <person name="Roberts A.W."/>
            <person name="Romanel E."/>
            <person name="Sanders W.S."/>
            <person name="Szadkowski E."/>
            <person name="Tan X."/>
            <person name="Tang H."/>
            <person name="Xu C."/>
            <person name="Wang J."/>
            <person name="Wang Z."/>
            <person name="Zhang D."/>
            <person name="Zhang L."/>
            <person name="Ashrafi H."/>
            <person name="Bedon F."/>
            <person name="Bowers J.E."/>
            <person name="Brubaker C.L."/>
            <person name="Chee P.W."/>
            <person name="Das S."/>
            <person name="Gingle A.R."/>
            <person name="Haigler C.H."/>
            <person name="Harker D."/>
            <person name="Hoffmann L.V."/>
            <person name="Hovav R."/>
            <person name="Jones D.C."/>
            <person name="Lemke C."/>
            <person name="Mansoor S."/>
            <person name="ur Rahman M."/>
            <person name="Rainville L.N."/>
            <person name="Rambani A."/>
            <person name="Reddy U.K."/>
            <person name="Rong J.K."/>
            <person name="Saranga Y."/>
            <person name="Scheffler B.E."/>
            <person name="Scheffler J.A."/>
            <person name="Stelly D.M."/>
            <person name="Triplett B.A."/>
            <person name="Van Deynze A."/>
            <person name="Vaslin M.F."/>
            <person name="Waghmare V.N."/>
            <person name="Walford S.A."/>
            <person name="Wright R.J."/>
            <person name="Zaki E.A."/>
            <person name="Zhang T."/>
            <person name="Dennis E.S."/>
            <person name="Mayer K.F."/>
            <person name="Peterson D.G."/>
            <person name="Rokhsar D.S."/>
            <person name="Wang X."/>
            <person name="Schmutz J."/>
        </authorList>
    </citation>
    <scope>NUCLEOTIDE SEQUENCE [LARGE SCALE GENOMIC DNA]</scope>
</reference>
<organism evidence="2 3">
    <name type="scientific">Gossypium raimondii</name>
    <name type="common">Peruvian cotton</name>
    <name type="synonym">Gossypium klotzschianum subsp. raimondii</name>
    <dbReference type="NCBI Taxonomy" id="29730"/>
    <lineage>
        <taxon>Eukaryota</taxon>
        <taxon>Viridiplantae</taxon>
        <taxon>Streptophyta</taxon>
        <taxon>Embryophyta</taxon>
        <taxon>Tracheophyta</taxon>
        <taxon>Spermatophyta</taxon>
        <taxon>Magnoliopsida</taxon>
        <taxon>eudicotyledons</taxon>
        <taxon>Gunneridae</taxon>
        <taxon>Pentapetalae</taxon>
        <taxon>rosids</taxon>
        <taxon>malvids</taxon>
        <taxon>Malvales</taxon>
        <taxon>Malvaceae</taxon>
        <taxon>Malvoideae</taxon>
        <taxon>Gossypium</taxon>
    </lineage>
</organism>
<name>A0A0D2SWH0_GOSRA</name>
<protein>
    <submittedName>
        <fullName evidence="2">Uncharacterized protein</fullName>
    </submittedName>
</protein>
<dbReference type="Gramene" id="KJB46411">
    <property type="protein sequence ID" value="KJB46411"/>
    <property type="gene ID" value="B456_007G366300"/>
</dbReference>
<evidence type="ECO:0000313" key="2">
    <source>
        <dbReference type="EMBL" id="KJB46411.1"/>
    </source>
</evidence>
<dbReference type="EMBL" id="CM001746">
    <property type="protein sequence ID" value="KJB46411.1"/>
    <property type="molecule type" value="Genomic_DNA"/>
</dbReference>
<keyword evidence="3" id="KW-1185">Reference proteome</keyword>
<feature type="signal peptide" evidence="1">
    <location>
        <begin position="1"/>
        <end position="27"/>
    </location>
</feature>
<feature type="chain" id="PRO_5002251627" evidence="1">
    <location>
        <begin position="28"/>
        <end position="70"/>
    </location>
</feature>
<accession>A0A0D2SWH0</accession>
<gene>
    <name evidence="2" type="ORF">B456_007G366300</name>
</gene>
<dbReference type="Proteomes" id="UP000032304">
    <property type="component" value="Chromosome 7"/>
</dbReference>
<evidence type="ECO:0000313" key="3">
    <source>
        <dbReference type="Proteomes" id="UP000032304"/>
    </source>
</evidence>
<dbReference type="OMA" id="MCRHFSP"/>
<sequence>MCRHFSPTSLAILFESTILLSIPATDSARSCIKSCILHVSPSLEYLSPTSWKKLISTKSLKYPNPISSRD</sequence>
<proteinExistence type="predicted"/>
<evidence type="ECO:0000256" key="1">
    <source>
        <dbReference type="SAM" id="SignalP"/>
    </source>
</evidence>
<dbReference type="AlphaFoldDB" id="A0A0D2SWH0"/>